<evidence type="ECO:0000256" key="1">
    <source>
        <dbReference type="ARBA" id="ARBA00023239"/>
    </source>
</evidence>
<dbReference type="InterPro" id="IPR044144">
    <property type="entry name" value="SAF_UxaA/GarD"/>
</dbReference>
<sequence length="104" mass="11175">MKDMYKTVMMKPQDHVAIALAAIPEGAVVQVVCDSQTLNVQLKDGIEFGHKFAVVPIAEGQDILKYGEVIGVALSDIEVGSHVHVHNVEGKRGRGDKLGDSVKP</sequence>
<dbReference type="RefSeq" id="WP_270878295.1">
    <property type="nucleotide sequence ID" value="NZ_JAQFVF010000018.1"/>
</dbReference>
<accession>A0ABW0K5Q3</accession>
<dbReference type="SMART" id="SM00858">
    <property type="entry name" value="SAF"/>
    <property type="match status" value="1"/>
</dbReference>
<keyword evidence="4" id="KW-1185">Reference proteome</keyword>
<protein>
    <submittedName>
        <fullName evidence="3">UxaA family hydrolase</fullName>
    </submittedName>
</protein>
<organism evidence="3 4">
    <name type="scientific">Paenibacillus aestuarii</name>
    <dbReference type="NCBI Taxonomy" id="516965"/>
    <lineage>
        <taxon>Bacteria</taxon>
        <taxon>Bacillati</taxon>
        <taxon>Bacillota</taxon>
        <taxon>Bacilli</taxon>
        <taxon>Bacillales</taxon>
        <taxon>Paenibacillaceae</taxon>
        <taxon>Paenibacillus</taxon>
    </lineage>
</organism>
<reference evidence="4" key="1">
    <citation type="journal article" date="2019" name="Int. J. Syst. Evol. Microbiol.">
        <title>The Global Catalogue of Microorganisms (GCM) 10K type strain sequencing project: providing services to taxonomists for standard genome sequencing and annotation.</title>
        <authorList>
            <consortium name="The Broad Institute Genomics Platform"/>
            <consortium name="The Broad Institute Genome Sequencing Center for Infectious Disease"/>
            <person name="Wu L."/>
            <person name="Ma J."/>
        </authorList>
    </citation>
    <scope>NUCLEOTIDE SEQUENCE [LARGE SCALE GENOMIC DNA]</scope>
    <source>
        <strain evidence="4">KACC 11904</strain>
    </source>
</reference>
<dbReference type="EMBL" id="JBHSMJ010000009">
    <property type="protein sequence ID" value="MFC5448634.1"/>
    <property type="molecule type" value="Genomic_DNA"/>
</dbReference>
<evidence type="ECO:0000313" key="4">
    <source>
        <dbReference type="Proteomes" id="UP001596044"/>
    </source>
</evidence>
<dbReference type="Gene3D" id="2.30.130.110">
    <property type="match status" value="1"/>
</dbReference>
<comment type="caution">
    <text evidence="3">The sequence shown here is derived from an EMBL/GenBank/DDBJ whole genome shotgun (WGS) entry which is preliminary data.</text>
</comment>
<keyword evidence="3" id="KW-0378">Hydrolase</keyword>
<keyword evidence="1" id="KW-0456">Lyase</keyword>
<name>A0ABW0K5Q3_9BACL</name>
<dbReference type="PANTHER" id="PTHR30536">
    <property type="entry name" value="ALTRONATE/GALACTARATE DEHYDRATASE"/>
    <property type="match status" value="1"/>
</dbReference>
<dbReference type="GO" id="GO:0016787">
    <property type="term" value="F:hydrolase activity"/>
    <property type="evidence" value="ECO:0007669"/>
    <property type="project" value="UniProtKB-KW"/>
</dbReference>
<gene>
    <name evidence="3" type="ORF">ACFPOG_10195</name>
</gene>
<evidence type="ECO:0000313" key="3">
    <source>
        <dbReference type="EMBL" id="MFC5448634.1"/>
    </source>
</evidence>
<dbReference type="CDD" id="cd11613">
    <property type="entry name" value="SAF_AH_GD"/>
    <property type="match status" value="1"/>
</dbReference>
<dbReference type="Proteomes" id="UP001596044">
    <property type="component" value="Unassembled WGS sequence"/>
</dbReference>
<dbReference type="PANTHER" id="PTHR30536:SF5">
    <property type="entry name" value="ALTRONATE DEHYDRATASE"/>
    <property type="match status" value="1"/>
</dbReference>
<dbReference type="InterPro" id="IPR013974">
    <property type="entry name" value="SAF"/>
</dbReference>
<feature type="domain" description="SAF" evidence="2">
    <location>
        <begin position="14"/>
        <end position="89"/>
    </location>
</feature>
<proteinExistence type="predicted"/>
<evidence type="ECO:0000259" key="2">
    <source>
        <dbReference type="SMART" id="SM00858"/>
    </source>
</evidence>
<dbReference type="Pfam" id="PF08666">
    <property type="entry name" value="SAF"/>
    <property type="match status" value="1"/>
</dbReference>
<dbReference type="InterPro" id="IPR052172">
    <property type="entry name" value="UxaA_altronate/galactarate_dh"/>
</dbReference>